<proteinExistence type="inferred from homology"/>
<keyword evidence="2" id="KW-0813">Transport</keyword>
<dbReference type="OrthoDB" id="7337537at2"/>
<dbReference type="GO" id="GO:0006865">
    <property type="term" value="P:amino acid transport"/>
    <property type="evidence" value="ECO:0007669"/>
    <property type="project" value="UniProtKB-KW"/>
</dbReference>
<sequence>MKKTLLALATAATLAAPAMADVKLGVALGFTGPAESLASAMASGAELAIKEVNESGKFFSGKVTSTRADSTCVDASAAAAAADRLVNADKVDAIIGGLCSGATISMLQNVAMPTGTLIFSPSATSPALSTLEDNNLFYRASPSDARQGQVISEVLMEQGFNEIAMTYTNNDYGKGLADAIQSNFEGKGGKVTIVAAHEDGKGDYGAEVAALAQAGGDILVVVGYLDQGGKGIIQSALDAGAYDQFFLPDAMIGDSLTSAIGDDLNGSIGTVPGTDSNGATIYNELTAMDGFKNGPYSPESYDAAAMVLLAMQAAGTTDSQAVSAKMFEVANAPGEQILPGELARGLEILAAGGDIDYVGATALEMIGGGESAGSYREVLVKDQQNTTVRYR</sequence>
<dbReference type="InterPro" id="IPR028081">
    <property type="entry name" value="Leu-bd"/>
</dbReference>
<feature type="signal peptide" evidence="5">
    <location>
        <begin position="1"/>
        <end position="20"/>
    </location>
</feature>
<evidence type="ECO:0000313" key="7">
    <source>
        <dbReference type="EMBL" id="QGG79025.1"/>
    </source>
</evidence>
<keyword evidence="3 5" id="KW-0732">Signal</keyword>
<protein>
    <submittedName>
        <fullName evidence="7">ABC transporter substrate-binding protein</fullName>
    </submittedName>
</protein>
<gene>
    <name evidence="7" type="ORF">GH975_00025</name>
</gene>
<dbReference type="Proteomes" id="UP000388235">
    <property type="component" value="Chromosome"/>
</dbReference>
<feature type="chain" id="PRO_5024389249" evidence="5">
    <location>
        <begin position="21"/>
        <end position="391"/>
    </location>
</feature>
<feature type="domain" description="Leucine-binding protein" evidence="6">
    <location>
        <begin position="22"/>
        <end position="328"/>
    </location>
</feature>
<dbReference type="EMBL" id="CP045871">
    <property type="protein sequence ID" value="QGG79025.1"/>
    <property type="molecule type" value="Genomic_DNA"/>
</dbReference>
<evidence type="ECO:0000256" key="5">
    <source>
        <dbReference type="SAM" id="SignalP"/>
    </source>
</evidence>
<evidence type="ECO:0000259" key="6">
    <source>
        <dbReference type="Pfam" id="PF13458"/>
    </source>
</evidence>
<dbReference type="Pfam" id="PF13458">
    <property type="entry name" value="Peripla_BP_6"/>
    <property type="match status" value="1"/>
</dbReference>
<dbReference type="PRINTS" id="PR00337">
    <property type="entry name" value="LEUILEVALBP"/>
</dbReference>
<accession>A0A5Q2QDC9</accession>
<dbReference type="KEGG" id="llp:GH975_00025"/>
<dbReference type="InterPro" id="IPR051010">
    <property type="entry name" value="BCAA_transport"/>
</dbReference>
<comment type="similarity">
    <text evidence="1">Belongs to the leucine-binding protein family.</text>
</comment>
<name>A0A5Q2QDC9_9GAMM</name>
<dbReference type="PANTHER" id="PTHR30483:SF6">
    <property type="entry name" value="PERIPLASMIC BINDING PROTEIN OF ABC TRANSPORTER FOR NATURAL AMINO ACIDS"/>
    <property type="match status" value="1"/>
</dbReference>
<evidence type="ECO:0000256" key="4">
    <source>
        <dbReference type="ARBA" id="ARBA00022970"/>
    </source>
</evidence>
<dbReference type="SUPFAM" id="SSF53822">
    <property type="entry name" value="Periplasmic binding protein-like I"/>
    <property type="match status" value="1"/>
</dbReference>
<dbReference type="RefSeq" id="WP_153712529.1">
    <property type="nucleotide sequence ID" value="NZ_CP045871.1"/>
</dbReference>
<dbReference type="Gene3D" id="3.40.50.2300">
    <property type="match status" value="2"/>
</dbReference>
<dbReference type="InterPro" id="IPR000709">
    <property type="entry name" value="Leu_Ile_Val-bd"/>
</dbReference>
<evidence type="ECO:0000256" key="2">
    <source>
        <dbReference type="ARBA" id="ARBA00022448"/>
    </source>
</evidence>
<keyword evidence="8" id="KW-1185">Reference proteome</keyword>
<keyword evidence="4" id="KW-0029">Amino-acid transport</keyword>
<evidence type="ECO:0000313" key="8">
    <source>
        <dbReference type="Proteomes" id="UP000388235"/>
    </source>
</evidence>
<dbReference type="InterPro" id="IPR028082">
    <property type="entry name" value="Peripla_BP_I"/>
</dbReference>
<evidence type="ECO:0000256" key="3">
    <source>
        <dbReference type="ARBA" id="ARBA00022729"/>
    </source>
</evidence>
<dbReference type="CDD" id="cd06346">
    <property type="entry name" value="PBP1_ABC_ligand_binding-like"/>
    <property type="match status" value="1"/>
</dbReference>
<reference evidence="7 8" key="1">
    <citation type="submission" date="2019-11" db="EMBL/GenBank/DDBJ databases">
        <authorList>
            <person name="Khan S.A."/>
            <person name="Jeon C.O."/>
            <person name="Chun B.H."/>
        </authorList>
    </citation>
    <scope>NUCLEOTIDE SEQUENCE [LARGE SCALE GENOMIC DNA]</scope>
    <source>
        <strain evidence="7 8">IMCC 1097</strain>
    </source>
</reference>
<evidence type="ECO:0000256" key="1">
    <source>
        <dbReference type="ARBA" id="ARBA00010062"/>
    </source>
</evidence>
<dbReference type="PANTHER" id="PTHR30483">
    <property type="entry name" value="LEUCINE-SPECIFIC-BINDING PROTEIN"/>
    <property type="match status" value="1"/>
</dbReference>
<dbReference type="AlphaFoldDB" id="A0A5Q2QDC9"/>
<organism evidence="7 8">
    <name type="scientific">Litorivicinus lipolyticus</name>
    <dbReference type="NCBI Taxonomy" id="418701"/>
    <lineage>
        <taxon>Bacteria</taxon>
        <taxon>Pseudomonadati</taxon>
        <taxon>Pseudomonadota</taxon>
        <taxon>Gammaproteobacteria</taxon>
        <taxon>Oceanospirillales</taxon>
        <taxon>Litorivicinaceae</taxon>
        <taxon>Litorivicinus</taxon>
    </lineage>
</organism>